<accession>A0ABN5WUC0</accession>
<protein>
    <submittedName>
        <fullName evidence="2">Uncharacterized protein</fullName>
    </submittedName>
</protein>
<dbReference type="Proteomes" id="UP000289555">
    <property type="component" value="Chromosome"/>
</dbReference>
<reference evidence="3" key="1">
    <citation type="journal article" date="2019" name="Microbiol. Resour. Announc.">
        <title>Complete Genome Sequence of Halomonas olivaria, a Moderately Halophilic Bacterium Isolated from Olive Processing Effluents, Obtained by Nanopore Sequencing.</title>
        <authorList>
            <person name="Nagata S."/>
            <person name="Ii K.M."/>
            <person name="Tsukimi T."/>
            <person name="Miura M.C."/>
            <person name="Galipon J."/>
            <person name="Arakawa K."/>
        </authorList>
    </citation>
    <scope>NUCLEOTIDE SEQUENCE [LARGE SCALE GENOMIC DNA]</scope>
    <source>
        <strain evidence="3">TYRC17</strain>
    </source>
</reference>
<dbReference type="EMBL" id="AP019416">
    <property type="protein sequence ID" value="BBI50556.1"/>
    <property type="molecule type" value="Genomic_DNA"/>
</dbReference>
<gene>
    <name evidence="2" type="ORF">HORIV_29770</name>
</gene>
<feature type="signal peptide" evidence="1">
    <location>
        <begin position="1"/>
        <end position="24"/>
    </location>
</feature>
<keyword evidence="1" id="KW-0732">Signal</keyword>
<evidence type="ECO:0000313" key="2">
    <source>
        <dbReference type="EMBL" id="BBI50556.1"/>
    </source>
</evidence>
<sequence length="67" mass="7506">MQNRPSSLLPICLLACLTTSAAQAQTTTDAQREALVIQARQGHWKHPLTVYSHFITKHAMCVFGLIW</sequence>
<feature type="chain" id="PRO_5046884761" evidence="1">
    <location>
        <begin position="25"/>
        <end position="67"/>
    </location>
</feature>
<evidence type="ECO:0000313" key="3">
    <source>
        <dbReference type="Proteomes" id="UP000289555"/>
    </source>
</evidence>
<proteinExistence type="predicted"/>
<evidence type="ECO:0000256" key="1">
    <source>
        <dbReference type="SAM" id="SignalP"/>
    </source>
</evidence>
<name>A0ABN5WUC0_9GAMM</name>
<keyword evidence="3" id="KW-1185">Reference proteome</keyword>
<organism evidence="2 3">
    <name type="scientific">Vreelandella olivaria</name>
    <dbReference type="NCBI Taxonomy" id="390919"/>
    <lineage>
        <taxon>Bacteria</taxon>
        <taxon>Pseudomonadati</taxon>
        <taxon>Pseudomonadota</taxon>
        <taxon>Gammaproteobacteria</taxon>
        <taxon>Oceanospirillales</taxon>
        <taxon>Halomonadaceae</taxon>
        <taxon>Vreelandella</taxon>
    </lineage>
</organism>